<reference evidence="2" key="1">
    <citation type="submission" date="2023-03" db="EMBL/GenBank/DDBJ databases">
        <title>Electrophorus voltai genome.</title>
        <authorList>
            <person name="Bian C."/>
        </authorList>
    </citation>
    <scope>NUCLEOTIDE SEQUENCE</scope>
    <source>
        <strain evidence="2">CB-2022</strain>
        <tissue evidence="2">Muscle</tissue>
    </source>
</reference>
<proteinExistence type="predicted"/>
<dbReference type="PANTHER" id="PTHR47773:SF1">
    <property type="entry name" value="C2H2-TYPE DOMAIN-CONTAINING PROTEIN"/>
    <property type="match status" value="1"/>
</dbReference>
<gene>
    <name evidence="2" type="ORF">P4O66_011335</name>
</gene>
<organism evidence="2 3">
    <name type="scientific">Electrophorus voltai</name>
    <dbReference type="NCBI Taxonomy" id="2609070"/>
    <lineage>
        <taxon>Eukaryota</taxon>
        <taxon>Metazoa</taxon>
        <taxon>Chordata</taxon>
        <taxon>Craniata</taxon>
        <taxon>Vertebrata</taxon>
        <taxon>Euteleostomi</taxon>
        <taxon>Actinopterygii</taxon>
        <taxon>Neopterygii</taxon>
        <taxon>Teleostei</taxon>
        <taxon>Ostariophysi</taxon>
        <taxon>Gymnotiformes</taxon>
        <taxon>Gymnotoidei</taxon>
        <taxon>Gymnotidae</taxon>
        <taxon>Electrophorus</taxon>
    </lineage>
</organism>
<feature type="region of interest" description="Disordered" evidence="1">
    <location>
        <begin position="407"/>
        <end position="433"/>
    </location>
</feature>
<comment type="caution">
    <text evidence="2">The sequence shown here is derived from an EMBL/GenBank/DDBJ whole genome shotgun (WGS) entry which is preliminary data.</text>
</comment>
<feature type="compositionally biased region" description="Polar residues" evidence="1">
    <location>
        <begin position="413"/>
        <end position="429"/>
    </location>
</feature>
<evidence type="ECO:0000256" key="1">
    <source>
        <dbReference type="SAM" id="MobiDB-lite"/>
    </source>
</evidence>
<feature type="region of interest" description="Disordered" evidence="1">
    <location>
        <begin position="631"/>
        <end position="695"/>
    </location>
</feature>
<accession>A0AAD8Z8I7</accession>
<name>A0AAD8Z8I7_9TELE</name>
<dbReference type="Proteomes" id="UP001239994">
    <property type="component" value="Unassembled WGS sequence"/>
</dbReference>
<protein>
    <submittedName>
        <fullName evidence="2">Uncharacterized protein</fullName>
    </submittedName>
</protein>
<dbReference type="AlphaFoldDB" id="A0AAD8Z8I7"/>
<feature type="region of interest" description="Disordered" evidence="1">
    <location>
        <begin position="731"/>
        <end position="790"/>
    </location>
</feature>
<feature type="non-terminal residue" evidence="2">
    <location>
        <position position="790"/>
    </location>
</feature>
<evidence type="ECO:0000313" key="2">
    <source>
        <dbReference type="EMBL" id="KAK1794467.1"/>
    </source>
</evidence>
<dbReference type="EMBL" id="JAROKS010000017">
    <property type="protein sequence ID" value="KAK1794467.1"/>
    <property type="molecule type" value="Genomic_DNA"/>
</dbReference>
<dbReference type="PANTHER" id="PTHR47773">
    <property type="entry name" value="SI:DKEY-9I5.2-RELATED"/>
    <property type="match status" value="1"/>
</dbReference>
<evidence type="ECO:0000313" key="3">
    <source>
        <dbReference type="Proteomes" id="UP001239994"/>
    </source>
</evidence>
<keyword evidence="3" id="KW-1185">Reference proteome</keyword>
<sequence length="790" mass="87568">TCASGTDSSLSLLKKFLAPGTITCQLPPIVPVPTPKWLLTVYAQDMLSWLEEMKARVTSIYGAILKMDSTKKKLAGTAASTVAWATNVGNKFGQVLISVLVVGGQGLLPMCVKLMEWYCVGKGKAAAMFHKWDQLVVRLDVWHFMRRFVAGVTTDGNQLYGLFMGRLSFCIFEWDAEDVARLQEARQSELGEAPRLLDREKMEDIWQTQRRHLHCIQDPPGVQLYRRVGQVTRGGVVLLVYRCARGSTSLESFHLHLNRFVPRTSASALHFQAYLLEELVRWNEDLVAAAVEGSDPTRVCYSGQLQHYANQLSQQLLGLQLAEDYTRSGEYTGELIGVEYLYSQNGVVLQEDRGRDADAPDGISDEDLPELEDEGFEDVDVGFDEFADPMCSEHSLEPLPPLHRAALGPRSPAASSRTWSDPAESSASRMTKETIPDGRVATQTQALCGDEEDESLGPDGVPGYHHVVNLADSPVDLRHQAFVTQQRVDSIVALWDKLPENDKGGVAYPPRHRDRLIKGRFKSSHSKTSVVAGTESLKCVSRLVEAVCLVLCRLHLAGQTVAGVRVNRWAAIMRDYGVIRDVVLGSPGLMTRTRIQLFELNQRTLTQWYNARKKKQEQNVLCLSVGQSSTPMVAPEPLPPALSKLPERPTHGHPAFDFNIQQDASGKACRRVRGQPPLPPGETPTSSGPEGDMASVTIATPTAPAAPARPKVPRTMLWRWKKKAETEAAAAAADGQAVPTKRHKHEHYTCKQCGQPKTKELGHSRCTSVRRQRERPWSRGWKRRDAGQGQ</sequence>